<dbReference type="Pfam" id="PF04892">
    <property type="entry name" value="VanZ"/>
    <property type="match status" value="1"/>
</dbReference>
<accession>A0ABT1QZB4</accession>
<feature type="transmembrane region" description="Helical" evidence="1">
    <location>
        <begin position="48"/>
        <end position="64"/>
    </location>
</feature>
<keyword evidence="4" id="KW-1185">Reference proteome</keyword>
<dbReference type="InterPro" id="IPR006976">
    <property type="entry name" value="VanZ-like"/>
</dbReference>
<evidence type="ECO:0000256" key="1">
    <source>
        <dbReference type="SAM" id="Phobius"/>
    </source>
</evidence>
<comment type="caution">
    <text evidence="3">The sequence shown here is derived from an EMBL/GenBank/DDBJ whole genome shotgun (WGS) entry which is preliminary data.</text>
</comment>
<proteinExistence type="predicted"/>
<organism evidence="3 4">
    <name type="scientific">Tahibacter harae</name>
    <dbReference type="NCBI Taxonomy" id="2963937"/>
    <lineage>
        <taxon>Bacteria</taxon>
        <taxon>Pseudomonadati</taxon>
        <taxon>Pseudomonadota</taxon>
        <taxon>Gammaproteobacteria</taxon>
        <taxon>Lysobacterales</taxon>
        <taxon>Rhodanobacteraceae</taxon>
        <taxon>Tahibacter</taxon>
    </lineage>
</organism>
<name>A0ABT1QZB4_9GAMM</name>
<dbReference type="PANTHER" id="PTHR28008">
    <property type="entry name" value="DOMAIN PROTEIN, PUTATIVE (AFU_ORTHOLOGUE AFUA_3G10980)-RELATED"/>
    <property type="match status" value="1"/>
</dbReference>
<feature type="transmembrane region" description="Helical" evidence="1">
    <location>
        <begin position="71"/>
        <end position="89"/>
    </location>
</feature>
<protein>
    <submittedName>
        <fullName evidence="3">VanZ family protein</fullName>
    </submittedName>
</protein>
<keyword evidence="1" id="KW-0812">Transmembrane</keyword>
<evidence type="ECO:0000313" key="3">
    <source>
        <dbReference type="EMBL" id="MCQ4167622.1"/>
    </source>
</evidence>
<dbReference type="NCBIfam" id="NF037970">
    <property type="entry name" value="vanZ_1"/>
    <property type="match status" value="1"/>
</dbReference>
<dbReference type="Proteomes" id="UP001165498">
    <property type="component" value="Unassembled WGS sequence"/>
</dbReference>
<keyword evidence="1" id="KW-0472">Membrane</keyword>
<gene>
    <name evidence="3" type="ORF">NM961_23180</name>
</gene>
<dbReference type="EMBL" id="JANFQO010000039">
    <property type="protein sequence ID" value="MCQ4167622.1"/>
    <property type="molecule type" value="Genomic_DNA"/>
</dbReference>
<reference evidence="3" key="1">
    <citation type="submission" date="2022-07" db="EMBL/GenBank/DDBJ databases">
        <title>Tahibacter sp., a new gammaproteobacterium isolated from the silt sample collected at pig farm.</title>
        <authorList>
            <person name="Chen H."/>
        </authorList>
    </citation>
    <scope>NUCLEOTIDE SEQUENCE</scope>
    <source>
        <strain evidence="3">P2K</strain>
    </source>
</reference>
<dbReference type="PANTHER" id="PTHR28008:SF1">
    <property type="entry name" value="DOMAIN PROTEIN, PUTATIVE (AFU_ORTHOLOGUE AFUA_3G10980)-RELATED"/>
    <property type="match status" value="1"/>
</dbReference>
<sequence>MKFTPRPLRLFWLWRAAGRFLIAAALLIALLPAPKVIGSVAFGDKIGHLAAFAALMLWYAQLYAGRDRWRCALALVGFGALIELLQALVPYRSADGWDLLADAVGVGAGLLLAYTRLGDVLAACEAGVLAGRAK</sequence>
<feature type="domain" description="VanZ-like" evidence="2">
    <location>
        <begin position="45"/>
        <end position="114"/>
    </location>
</feature>
<evidence type="ECO:0000313" key="4">
    <source>
        <dbReference type="Proteomes" id="UP001165498"/>
    </source>
</evidence>
<dbReference type="RefSeq" id="WP_255916806.1">
    <property type="nucleotide sequence ID" value="NZ_JANFQO010000039.1"/>
</dbReference>
<evidence type="ECO:0000259" key="2">
    <source>
        <dbReference type="Pfam" id="PF04892"/>
    </source>
</evidence>
<keyword evidence="1" id="KW-1133">Transmembrane helix</keyword>